<keyword evidence="8" id="KW-0274">FAD</keyword>
<evidence type="ECO:0000256" key="4">
    <source>
        <dbReference type="ARBA" id="ARBA00022448"/>
    </source>
</evidence>
<evidence type="ECO:0000256" key="13">
    <source>
        <dbReference type="ARBA" id="ARBA00023065"/>
    </source>
</evidence>
<feature type="transmembrane region" description="Helical" evidence="17">
    <location>
        <begin position="579"/>
        <end position="598"/>
    </location>
</feature>
<feature type="transmembrane region" description="Helical" evidence="17">
    <location>
        <begin position="113"/>
        <end position="136"/>
    </location>
</feature>
<comment type="subcellular location">
    <subcellularLocation>
        <location evidence="2">Membrane</location>
        <topology evidence="2">Multi-pass membrane protein</topology>
    </subcellularLocation>
</comment>
<evidence type="ECO:0000256" key="17">
    <source>
        <dbReference type="SAM" id="Phobius"/>
    </source>
</evidence>
<evidence type="ECO:0000256" key="6">
    <source>
        <dbReference type="ARBA" id="ARBA00022692"/>
    </source>
</evidence>
<comment type="similarity">
    <text evidence="3">Belongs to the ferric reductase (FRE) family.</text>
</comment>
<dbReference type="SFLD" id="SFLDG01168">
    <property type="entry name" value="Ferric_reductase_subgroup_(FRE"/>
    <property type="match status" value="1"/>
</dbReference>
<evidence type="ECO:0000256" key="5">
    <source>
        <dbReference type="ARBA" id="ARBA00022630"/>
    </source>
</evidence>
<keyword evidence="5" id="KW-0285">Flavoprotein</keyword>
<dbReference type="Pfam" id="PF01794">
    <property type="entry name" value="Ferric_reduct"/>
    <property type="match status" value="1"/>
</dbReference>
<dbReference type="AlphaFoldDB" id="A0A5N6QM70"/>
<keyword evidence="20" id="KW-1185">Reference proteome</keyword>
<feature type="transmembrane region" description="Helical" evidence="17">
    <location>
        <begin position="197"/>
        <end position="222"/>
    </location>
</feature>
<keyword evidence="7" id="KW-0479">Metal-binding</keyword>
<dbReference type="PROSITE" id="PS51384">
    <property type="entry name" value="FAD_FR"/>
    <property type="match status" value="1"/>
</dbReference>
<evidence type="ECO:0000256" key="14">
    <source>
        <dbReference type="ARBA" id="ARBA00023136"/>
    </source>
</evidence>
<evidence type="ECO:0000259" key="18">
    <source>
        <dbReference type="PROSITE" id="PS51384"/>
    </source>
</evidence>
<feature type="transmembrane region" description="Helical" evidence="17">
    <location>
        <begin position="47"/>
        <end position="75"/>
    </location>
</feature>
<evidence type="ECO:0000313" key="19">
    <source>
        <dbReference type="EMBL" id="KAE7999464.1"/>
    </source>
</evidence>
<dbReference type="FunFam" id="3.40.50.80:FF:000039">
    <property type="entry name" value="Ferric reduction oxidase 3"/>
    <property type="match status" value="1"/>
</dbReference>
<evidence type="ECO:0000256" key="1">
    <source>
        <dbReference type="ARBA" id="ARBA00001974"/>
    </source>
</evidence>
<dbReference type="GO" id="GO:0140618">
    <property type="term" value="F:ferric-chelate reductase (NADH) activity"/>
    <property type="evidence" value="ECO:0007669"/>
    <property type="project" value="UniProtKB-EC"/>
</dbReference>
<keyword evidence="4" id="KW-0813">Transport</keyword>
<evidence type="ECO:0000256" key="10">
    <source>
        <dbReference type="ARBA" id="ARBA00022989"/>
    </source>
</evidence>
<dbReference type="PANTHER" id="PTHR11972:SF41">
    <property type="entry name" value="FERRIC REDUCTION OXIDASE 2"/>
    <property type="match status" value="1"/>
</dbReference>
<feature type="transmembrane region" description="Helical" evidence="17">
    <location>
        <begin position="234"/>
        <end position="254"/>
    </location>
</feature>
<dbReference type="Pfam" id="PF08030">
    <property type="entry name" value="NAD_binding_6"/>
    <property type="match status" value="1"/>
</dbReference>
<dbReference type="PANTHER" id="PTHR11972">
    <property type="entry name" value="NADPH OXIDASE"/>
    <property type="match status" value="1"/>
</dbReference>
<feature type="transmembrane region" description="Helical" evidence="17">
    <location>
        <begin position="157"/>
        <end position="177"/>
    </location>
</feature>
<name>A0A5N6QM70_9ROSI</name>
<protein>
    <recommendedName>
        <fullName evidence="16">ferric-chelate reductase (NADH)</fullName>
        <ecNumber evidence="16">1.16.1.7</ecNumber>
    </recommendedName>
</protein>
<keyword evidence="14 17" id="KW-0472">Membrane</keyword>
<dbReference type="Proteomes" id="UP000327013">
    <property type="component" value="Chromosome 1"/>
</dbReference>
<dbReference type="InterPro" id="IPR017927">
    <property type="entry name" value="FAD-bd_FR_type"/>
</dbReference>
<proteinExistence type="inferred from homology"/>
<accession>A0A5N6QM70</accession>
<comment type="cofactor">
    <cofactor evidence="1">
        <name>FAD</name>
        <dbReference type="ChEBI" id="CHEBI:57692"/>
    </cofactor>
</comment>
<reference evidence="19 20" key="1">
    <citation type="submission" date="2019-06" db="EMBL/GenBank/DDBJ databases">
        <title>A chromosomal-level reference genome of Carpinus fangiana (Coryloideae, Betulaceae).</title>
        <authorList>
            <person name="Yang X."/>
            <person name="Wang Z."/>
            <person name="Zhang L."/>
            <person name="Hao G."/>
            <person name="Liu J."/>
            <person name="Yang Y."/>
        </authorList>
    </citation>
    <scope>NUCLEOTIDE SEQUENCE [LARGE SCALE GENOMIC DNA]</scope>
    <source>
        <strain evidence="19">Cfa_2016G</strain>
        <tissue evidence="19">Leaf</tissue>
    </source>
</reference>
<sequence>MEKIRAVIKLLLMLVILGITFIWIMMPTGAYRNKWWPNIKATVNSTYFGTQGATMLIFTFPVLFVASLGCVYLHLGKKLNDYKKESNWKINQSVWKRPLLVKGSLGIVSNIELALFFTFIVLLIWSLANYIHLYFAKITPKSAAAKGLKVWQYKLDESALAIAVVGNIAFSFLFYPVARASSVLPLFGLTSEVSIKYHIWLGNIVVILFTAHGLCYIIFWGVTKHINKMLSWDFADVSNVAGEIALLIMLAIRATSIPRIRRKMFELFYYAHHLYFLAVVFFILHVGFSFACITLPGFYIFLIDRFLRFLQSRQKVRLTSARLLPCQTVELNFSKSRGLNYNPTSTIFVNVPSISKLQWHPFTVTSSSNLDPENLSVVIKGEGRWTTKLYELISSPSSMDHLEVSVEGPYGPASTDFLRHDTLVMVSGGSGITPFISIIRDLVFTSTKMDDKAPRVILVAAFKNSSDLTMLDVILPASAGTLYDISKLQLQIEAFVTREKEPTTHDNKAMIRDVRFKPRSTDAPISAILGPSSWLWLGAIIASSFVVFLVSTGVITRYYVYPIDRNTGAIFSWSLKSVLYILVVCFSIATTASASVLWNKKHNAMEAMQIQNMGTPRELESLPHQSLAQVTNVYYGERPNLKKMLLECKGSSVGVVVCGPTELSKEVAAICGSGLAKNLHFQSFSFSW</sequence>
<keyword evidence="9" id="KW-0249">Electron transport</keyword>
<feature type="transmembrane region" description="Helical" evidence="17">
    <location>
        <begin position="274"/>
        <end position="303"/>
    </location>
</feature>
<dbReference type="SUPFAM" id="SSF52343">
    <property type="entry name" value="Ferredoxin reductase-like, C-terminal NADP-linked domain"/>
    <property type="match status" value="1"/>
</dbReference>
<evidence type="ECO:0000256" key="15">
    <source>
        <dbReference type="ARBA" id="ARBA00050970"/>
    </source>
</evidence>
<gene>
    <name evidence="19" type="ORF">FH972_003891</name>
</gene>
<dbReference type="InterPro" id="IPR039261">
    <property type="entry name" value="FNR_nucleotide-bd"/>
</dbReference>
<evidence type="ECO:0000256" key="7">
    <source>
        <dbReference type="ARBA" id="ARBA00022723"/>
    </source>
</evidence>
<dbReference type="GO" id="GO:0046872">
    <property type="term" value="F:metal ion binding"/>
    <property type="evidence" value="ECO:0007669"/>
    <property type="project" value="UniProtKB-KW"/>
</dbReference>
<dbReference type="EMBL" id="CM017321">
    <property type="protein sequence ID" value="KAE7999464.1"/>
    <property type="molecule type" value="Genomic_DNA"/>
</dbReference>
<organism evidence="19 20">
    <name type="scientific">Carpinus fangiana</name>
    <dbReference type="NCBI Taxonomy" id="176857"/>
    <lineage>
        <taxon>Eukaryota</taxon>
        <taxon>Viridiplantae</taxon>
        <taxon>Streptophyta</taxon>
        <taxon>Embryophyta</taxon>
        <taxon>Tracheophyta</taxon>
        <taxon>Spermatophyta</taxon>
        <taxon>Magnoliopsida</taxon>
        <taxon>eudicotyledons</taxon>
        <taxon>Gunneridae</taxon>
        <taxon>Pentapetalae</taxon>
        <taxon>rosids</taxon>
        <taxon>fabids</taxon>
        <taxon>Fagales</taxon>
        <taxon>Betulaceae</taxon>
        <taxon>Carpinus</taxon>
    </lineage>
</organism>
<evidence type="ECO:0000256" key="9">
    <source>
        <dbReference type="ARBA" id="ARBA00022982"/>
    </source>
</evidence>
<dbReference type="Gene3D" id="3.40.50.80">
    <property type="entry name" value="Nucleotide-binding domain of ferredoxin-NADP reductase (FNR) module"/>
    <property type="match status" value="2"/>
</dbReference>
<keyword evidence="10 17" id="KW-1133">Transmembrane helix</keyword>
<evidence type="ECO:0000256" key="11">
    <source>
        <dbReference type="ARBA" id="ARBA00023002"/>
    </source>
</evidence>
<feature type="transmembrane region" description="Helical" evidence="17">
    <location>
        <begin position="534"/>
        <end position="559"/>
    </location>
</feature>
<dbReference type="EC" id="1.16.1.7" evidence="16"/>
<comment type="catalytic activity">
    <reaction evidence="15">
        <text>2 a Fe(II)-siderophore + NAD(+) + H(+) = 2 a Fe(III)-siderophore + NADH</text>
        <dbReference type="Rhea" id="RHEA:15061"/>
        <dbReference type="Rhea" id="RHEA-COMP:11342"/>
        <dbReference type="Rhea" id="RHEA-COMP:11344"/>
        <dbReference type="ChEBI" id="CHEBI:15378"/>
        <dbReference type="ChEBI" id="CHEBI:29033"/>
        <dbReference type="ChEBI" id="CHEBI:29034"/>
        <dbReference type="ChEBI" id="CHEBI:57540"/>
        <dbReference type="ChEBI" id="CHEBI:57945"/>
        <dbReference type="EC" id="1.16.1.7"/>
    </reaction>
</comment>
<dbReference type="InterPro" id="IPR013130">
    <property type="entry name" value="Fe3_Rdtase_TM_dom"/>
</dbReference>
<keyword evidence="12" id="KW-0408">Iron</keyword>
<dbReference type="InterPro" id="IPR013112">
    <property type="entry name" value="FAD-bd_8"/>
</dbReference>
<dbReference type="GO" id="GO:0006811">
    <property type="term" value="P:monoatomic ion transport"/>
    <property type="evidence" value="ECO:0007669"/>
    <property type="project" value="UniProtKB-KW"/>
</dbReference>
<evidence type="ECO:0000256" key="12">
    <source>
        <dbReference type="ARBA" id="ARBA00023004"/>
    </source>
</evidence>
<dbReference type="PRINTS" id="PR00466">
    <property type="entry name" value="GP91PHOX"/>
</dbReference>
<evidence type="ECO:0000313" key="20">
    <source>
        <dbReference type="Proteomes" id="UP000327013"/>
    </source>
</evidence>
<dbReference type="CDD" id="cd06186">
    <property type="entry name" value="NOX_Duox_like_FAD_NADP"/>
    <property type="match status" value="1"/>
</dbReference>
<dbReference type="OrthoDB" id="167398at2759"/>
<keyword evidence="13" id="KW-0406">Ion transport</keyword>
<evidence type="ECO:0000256" key="16">
    <source>
        <dbReference type="ARBA" id="ARBA00066905"/>
    </source>
</evidence>
<dbReference type="InterPro" id="IPR000778">
    <property type="entry name" value="Cyt_b245_heavy_chain"/>
</dbReference>
<feature type="domain" description="FAD-binding FR-type" evidence="18">
    <location>
        <begin position="311"/>
        <end position="416"/>
    </location>
</feature>
<dbReference type="Pfam" id="PF08022">
    <property type="entry name" value="FAD_binding_8"/>
    <property type="match status" value="1"/>
</dbReference>
<dbReference type="InterPro" id="IPR050369">
    <property type="entry name" value="RBOH/FRE"/>
</dbReference>
<evidence type="ECO:0000256" key="3">
    <source>
        <dbReference type="ARBA" id="ARBA00006278"/>
    </source>
</evidence>
<dbReference type="GO" id="GO:0005886">
    <property type="term" value="C:plasma membrane"/>
    <property type="evidence" value="ECO:0007669"/>
    <property type="project" value="TreeGrafter"/>
</dbReference>
<keyword evidence="11" id="KW-0560">Oxidoreductase</keyword>
<evidence type="ECO:0000256" key="2">
    <source>
        <dbReference type="ARBA" id="ARBA00004141"/>
    </source>
</evidence>
<feature type="transmembrane region" description="Helical" evidence="17">
    <location>
        <begin position="6"/>
        <end position="26"/>
    </location>
</feature>
<dbReference type="InterPro" id="IPR013121">
    <property type="entry name" value="Fe_red_NAD-bd_6"/>
</dbReference>
<keyword evidence="6 17" id="KW-0812">Transmembrane</keyword>
<evidence type="ECO:0000256" key="8">
    <source>
        <dbReference type="ARBA" id="ARBA00022827"/>
    </source>
</evidence>
<dbReference type="SFLD" id="SFLDS00052">
    <property type="entry name" value="Ferric_Reductase_Domain"/>
    <property type="match status" value="1"/>
</dbReference>